<evidence type="ECO:0000313" key="6">
    <source>
        <dbReference type="Proteomes" id="UP000544331"/>
    </source>
</evidence>
<evidence type="ECO:0000259" key="2">
    <source>
        <dbReference type="Pfam" id="PF18276"/>
    </source>
</evidence>
<dbReference type="Pfam" id="PF18276">
    <property type="entry name" value="TcA_TcB_BD"/>
    <property type="match status" value="1"/>
</dbReference>
<feature type="region of interest" description="Disordered" evidence="1">
    <location>
        <begin position="316"/>
        <end position="338"/>
    </location>
</feature>
<feature type="domain" description="Tc toxin complex TcA C-terminal TcB-binding" evidence="2">
    <location>
        <begin position="2663"/>
        <end position="2956"/>
    </location>
</feature>
<dbReference type="InterPro" id="IPR040840">
    <property type="entry name" value="TcA_TcB_BD"/>
</dbReference>
<gene>
    <name evidence="5" type="ORF">FMUND_13444</name>
</gene>
<feature type="compositionally biased region" description="Basic and acidic residues" evidence="1">
    <location>
        <begin position="316"/>
        <end position="331"/>
    </location>
</feature>
<feature type="region of interest" description="Disordered" evidence="1">
    <location>
        <begin position="386"/>
        <end position="415"/>
    </location>
</feature>
<dbReference type="EMBL" id="JAAOAN010000616">
    <property type="protein sequence ID" value="KAF5702503.1"/>
    <property type="molecule type" value="Genomic_DNA"/>
</dbReference>
<accession>A0A8H5XYH8</accession>
<dbReference type="Pfam" id="PF20220">
    <property type="entry name" value="ABC_toxin_N"/>
    <property type="match status" value="1"/>
</dbReference>
<comment type="caution">
    <text evidence="5">The sequence shown here is derived from an EMBL/GenBank/DDBJ whole genome shotgun (WGS) entry which is preliminary data.</text>
</comment>
<dbReference type="InterPro" id="IPR041079">
    <property type="entry name" value="Neuraminidase-like"/>
</dbReference>
<feature type="domain" description="ABC toxin N-terminal" evidence="4">
    <location>
        <begin position="1569"/>
        <end position="1689"/>
    </location>
</feature>
<feature type="non-terminal residue" evidence="5">
    <location>
        <position position="1"/>
    </location>
</feature>
<feature type="domain" description="Neuraminidase-like" evidence="3">
    <location>
        <begin position="1719"/>
        <end position="1898"/>
    </location>
</feature>
<keyword evidence="6" id="KW-1185">Reference proteome</keyword>
<evidence type="ECO:0000259" key="3">
    <source>
        <dbReference type="Pfam" id="PF18413"/>
    </source>
</evidence>
<dbReference type="InterPro" id="IPR046839">
    <property type="entry name" value="ABC_toxin_N"/>
</dbReference>
<name>A0A8H5XYH8_9HYPO</name>
<evidence type="ECO:0000259" key="4">
    <source>
        <dbReference type="Pfam" id="PF20220"/>
    </source>
</evidence>
<reference evidence="5 6" key="1">
    <citation type="submission" date="2020-05" db="EMBL/GenBank/DDBJ databases">
        <title>Identification and distribution of gene clusters putatively required for synthesis of sphingolipid metabolism inhibitors in phylogenetically diverse species of the filamentous fungus Fusarium.</title>
        <authorList>
            <person name="Kim H.-S."/>
            <person name="Busman M."/>
            <person name="Brown D.W."/>
            <person name="Divon H."/>
            <person name="Uhlig S."/>
            <person name="Proctor R.H."/>
        </authorList>
    </citation>
    <scope>NUCLEOTIDE SEQUENCE [LARGE SCALE GENOMIC DNA]</scope>
    <source>
        <strain evidence="5 6">NRRL 66235</strain>
    </source>
</reference>
<evidence type="ECO:0000313" key="5">
    <source>
        <dbReference type="EMBL" id="KAF5702503.1"/>
    </source>
</evidence>
<dbReference type="Pfam" id="PF18413">
    <property type="entry name" value="Neuraminidase"/>
    <property type="match status" value="1"/>
</dbReference>
<protein>
    <submittedName>
        <fullName evidence="5">Toxin subunit</fullName>
    </submittedName>
</protein>
<dbReference type="Proteomes" id="UP000544331">
    <property type="component" value="Unassembled WGS sequence"/>
</dbReference>
<dbReference type="OrthoDB" id="4940706at2759"/>
<proteinExistence type="predicted"/>
<evidence type="ECO:0000256" key="1">
    <source>
        <dbReference type="SAM" id="MobiDB-lite"/>
    </source>
</evidence>
<organism evidence="5 6">
    <name type="scientific">Fusarium mundagurra</name>
    <dbReference type="NCBI Taxonomy" id="1567541"/>
    <lineage>
        <taxon>Eukaryota</taxon>
        <taxon>Fungi</taxon>
        <taxon>Dikarya</taxon>
        <taxon>Ascomycota</taxon>
        <taxon>Pezizomycotina</taxon>
        <taxon>Sordariomycetes</taxon>
        <taxon>Hypocreomycetidae</taxon>
        <taxon>Hypocreales</taxon>
        <taxon>Nectriaceae</taxon>
        <taxon>Fusarium</taxon>
        <taxon>Fusarium fujikuroi species complex</taxon>
    </lineage>
</organism>
<sequence length="3079" mass="340448">MADVNLLNCVFTGLPELSSKVKNHIETKEVSFYAASQAIFQQASLTLPETRRLLFIQTCYKKLASEDVDFCNSLLTNYAPKLAAEHGSPEGESKVLSQMGLDLYYAQNPGTTCLKKRDKFREALWTKVPLTVILATLKAGKLLVAHDSNLRAAVEGFLSAAIDNNLSLVSAEFRAVIFETSFYEKYKQKDKNGSLMPVDPTTIHKKLLDIYRLHNLVTNPLHIDILLRTQLCSARDIAILQRDIFMTIISSANSKSTQLHKMNPELPLVIIEDDAAARLHDHATAIDFRNQETWVRILDGLKKDFRAIDYQIVKKDDKSPEPDGEKKESDSKTSNQEDLLARKHYNMTDIFDLQSSPCEECCSVTSAAAYFHDCLLFLKSTPQVSPIPESEVSKPTTDTALTGPATPSPEAEGITTSVKALTRAGAPEEDLESDETLNLLDLLASRRPDLQHLQLSCANSTTMLPYVAIVNEVMASYIASDGKNISVTNCDLEQGHMPAQSLTERQDSSLTISNVFAEKLSGTMFPLDVFPYDHSHHAIKTYLGALGLTYSDVLWTFRSEARIVAGVQGGTASFPPGDNSAVDVLFSEASIVWERAAAADTLGLQAEEVSAIAREAIYTQSLMNLALGLRTKAVAMPDKSKVRDSWENWGYKNLAEMVDLDEDNATGLSFIRTQLLPRSGLSFTELLQICDSLFFGRRLVITNAKRNKNFTGQISEMRLLALDRAAKPETPALGPLTDQLCHELQAFVRLKTRLGWTIPRLDAVLSAIIENHNTIGKMKSASDGFSIDILSDLAHIITLSRLTNQPIESLLPLWTAAISTHRGKDSLYYRVFQGPGMTLAGDDVFKPERQESLIDGLRYFARTSLVRDHLSALATTLRRNHHELDLLLATIGIKKDGPQRLTMEILTRLYRHNVMCTLVGATPAEYTKILALQPTGLDLFKDQKTTLEFVRTWKQLQEAGWTIDEILKSLSQTTNGSLALPVSDTLALVSGLKQKITELELLWRPREDQQIVREQDIADICGQLYDIATARDVLAFIEGTQIVTTKRSLSTPEGRSLAKLTNLPSNVQISIRPEKDSGFVDVTLTGVLSAEIKAFLLTPIESEVKEETAAHVLQGVADELELKSQAAYNALTTRLGELLTSEEEKNLKTLFMSDIRDGTHATKDNEAMTEADAALLIDEAQRQRRATFVRAALPTLRAKIVHDAIVSSIEASIGRGLEAPVLSMLLAAELTSISSNEGQKSAVKALEHVVSTPLDNDSIDIGFFSPITTDSYRFTLSVDRRAPKKDDEKAETTAPELSINGILLPLIQTSDKMTWESAPIVMITGQYYQISSSVPLNSPFARWSSSQSGLTPFEPPRMISQSTIAAVDRILNTVIQAARLVKKLGLSLEELKYITTFPSALIKLDLKAPSIAGLRALESYRGLRDTAVGKAGDGREAFIGLLAWLGNPTGVQTVVTLAAQIAKATGWDDSQISTAITLKYPGLPASIIISRFRNIAELTSLQAVLGISQRISLTPSQRRQASATPQPLQVLFQIATPTAPGQSKKNVKAAAGLQACLGKGASLDQCVRDMREAQRTAMVSYLLQKDYVRNLGIFDADGLFAHFLLDVQMGAQLEITRIKAAISSIQLFVQRCVLGQEPEAMKARIDQGKWAWMGRHSTWQAARKGFLYPENWIEPSLRDDKTPEFETFEAALLSKDLNWKTFAKAMRGYVQGLQPISDLDIVTYLREDTPEGTKMEVYHFFGRTRSAPFTFYHRTMRITRPGRGRVVWTPWIKMEMDTMIHETDWDGTSLNCRSGSYLVPVVHNNRLLLYLPQIMTRPLSQEEKQKLMESLPEDQQDPEDFSAMAKKKPHTGPGPFNWEVRMAWTELVDGVWSPKRVSQSQLIVNWSLPPKEDKTTKKRAWSGLPSIANFVFAAETTRSDVKIRVAYQRAGQTTESPPTLHPVGTFAMSEERVVVSKITAQNEKLGSAIATSFHKFSWDAQPDDAKSGAPIEAPSDSIYSYITEADAPPLLAIRKQTVSRNLTWTMSFAANNQGLGHATGLVVDEKTGGTSSADGRSVFMYLKNESEAEKGVTSGTMYHMSESEVIEHSSARTLMEAICQRDDISSIDTLFTSMDKNLKDNHDWGKNVVDKGVSNYHELATAYALYNWEMGLHAVLLAVDRFHSTQQYELAIRAARLVFDPTAIPPVGADTADKKAAACWQFAPFRDLAMDKAEMADKFNGWPDDSFVDIAVTERRGRPWTAHSTARGRPQAYMKWIVMKYIEILIAAGDVYFRQGSMETLPLAIQRYIEAVHVLGPEPPAVASLAKGDVQTFDSLPNVGAILDLELAFPFMCEVEKRGAKAKGKEEASMPSLLSTTYFALPPNPKYASLRTLVKDRLFKARNNLDMNGQPIIYSMMEPALDPSSVMNAIVGGSQGSGGLVSILNDVDCPMPYQRFSALLTKALELCSEARSIGEQFLVAREKQDVEALSLLKARQDSMRQRMLMDIKSLQRDEINRTIESLTQNRDAAVAHLRYLLRLTGDPQSSIPEKESMAWEDIEQAIDEPTSNFLRMSPYENGEIIAASVATTIKTVAAGMETVIGCLRAVPEVTSNAQPLGVGVSVKADASNISRLTKGILGSLKIASMISSDVSSAFSRVSGLTRQLQERRMQANAKGREIKNIDKQLEIQKIRLDLNARETEIQVKDLANAEETETWLRTKYTNDRLYAWLEGQLRTLHFDMYTLAADMCRRAERAFRFERGAQMPVTFMRAGGYWDSNRDGILAAQQLSLDLRRMESAFLSMPSHDVELVKNVSLRQLDPQALLSLRENGTATFSLPEMLFDLDFPGHYMRRLRSVGVSIPCIVGPHATLAATLSITQNSYRVSAAASTPEAYMAASISDGSFRADAVPIAGVALSSGIQDTGTFDLTFGAPSDGRYGPFEGAGAISSWRLELPAKSVQAFNYDTISDVILHLRYTAVNGGPLLKRAAAGAVESLRNKKEGLGARDGFWGFLEARHDLGFEWARFKSVLSQTSIKRTGTLDLSSLASRLPFWARTANVRLESLTVALSTQDSDIKDDLSLKAVGVVKDAKGKQQQMWAKT</sequence>